<name>A0AA96LI64_9BACL</name>
<dbReference type="AlphaFoldDB" id="A0AA96LI64"/>
<keyword evidence="1" id="KW-0472">Membrane</keyword>
<dbReference type="Pfam" id="PF14045">
    <property type="entry name" value="YIEGIA"/>
    <property type="match status" value="1"/>
</dbReference>
<keyword evidence="3" id="KW-1185">Reference proteome</keyword>
<dbReference type="EMBL" id="CP130318">
    <property type="protein sequence ID" value="WNQ14271.1"/>
    <property type="molecule type" value="Genomic_DNA"/>
</dbReference>
<gene>
    <name evidence="2" type="ORF">MJA45_16885</name>
</gene>
<dbReference type="Proteomes" id="UP001305702">
    <property type="component" value="Chromosome"/>
</dbReference>
<evidence type="ECO:0000313" key="3">
    <source>
        <dbReference type="Proteomes" id="UP001305702"/>
    </source>
</evidence>
<keyword evidence="1" id="KW-0812">Transmembrane</keyword>
<organism evidence="2 3">
    <name type="scientific">Paenibacillus aurantius</name>
    <dbReference type="NCBI Taxonomy" id="2918900"/>
    <lineage>
        <taxon>Bacteria</taxon>
        <taxon>Bacillati</taxon>
        <taxon>Bacillota</taxon>
        <taxon>Bacilli</taxon>
        <taxon>Bacillales</taxon>
        <taxon>Paenibacillaceae</taxon>
        <taxon>Paenibacillus</taxon>
    </lineage>
</organism>
<dbReference type="InterPro" id="IPR025918">
    <property type="entry name" value="YIEGIA"/>
</dbReference>
<keyword evidence="1" id="KW-1133">Transmembrane helix</keyword>
<feature type="transmembrane region" description="Helical" evidence="1">
    <location>
        <begin position="23"/>
        <end position="44"/>
    </location>
</feature>
<dbReference type="KEGG" id="paun:MJA45_16885"/>
<evidence type="ECO:0000256" key="1">
    <source>
        <dbReference type="SAM" id="Phobius"/>
    </source>
</evidence>
<protein>
    <submittedName>
        <fullName evidence="2">YIEGIA family protein</fullName>
    </submittedName>
</protein>
<sequence length="280" mass="31233">MIARFQMLRTDYRQYPTYPHGKIIHIALGFIAAGLGAVAVPALLNKEYTAVTFLTLAAQQFRDVRKMERETLMKIDETELVPRGSAYIEGIAMVFEGRNYLVILTALVTTLCTVLFAWYWGVTAGVLALLLNAMLKSGKNLKSIVDVQPAEIRIDGPGLYVDNIYIMNIGLEDTRDKMRKHGMGFILTPSNKDGRISIANLGQRQAILHNLSAILGIYRDSGEPSLLPMAKLDLEDGRLAVFFLAPQVHLEQALQILQHVPLLEYAVRLPRKAERKGRSG</sequence>
<evidence type="ECO:0000313" key="2">
    <source>
        <dbReference type="EMBL" id="WNQ14271.1"/>
    </source>
</evidence>
<proteinExistence type="predicted"/>
<accession>A0AA96LI64</accession>
<reference evidence="2 3" key="1">
    <citation type="submission" date="2022-02" db="EMBL/GenBank/DDBJ databases">
        <title>Paenibacillus sp. MBLB1776 Whole Genome Shotgun Sequencing.</title>
        <authorList>
            <person name="Hwang C.Y."/>
            <person name="Cho E.-S."/>
            <person name="Seo M.-J."/>
        </authorList>
    </citation>
    <scope>NUCLEOTIDE SEQUENCE [LARGE SCALE GENOMIC DNA]</scope>
    <source>
        <strain evidence="2 3">MBLB1776</strain>
    </source>
</reference>
<feature type="transmembrane region" description="Helical" evidence="1">
    <location>
        <begin position="100"/>
        <end position="133"/>
    </location>
</feature>